<comment type="caution">
    <text evidence="2">The sequence shown here is derived from an EMBL/GenBank/DDBJ whole genome shotgun (WGS) entry which is preliminary data.</text>
</comment>
<keyword evidence="3" id="KW-1185">Reference proteome</keyword>
<protein>
    <submittedName>
        <fullName evidence="2">Putative alpha/beta hydrolase</fullName>
    </submittedName>
</protein>
<proteinExistence type="predicted"/>
<evidence type="ECO:0000313" key="2">
    <source>
        <dbReference type="EMBL" id="TWF73453.1"/>
    </source>
</evidence>
<dbReference type="EMBL" id="VIWT01000005">
    <property type="protein sequence ID" value="TWF73453.1"/>
    <property type="molecule type" value="Genomic_DNA"/>
</dbReference>
<sequence length="304" mass="31979">MTGLPERPAADAAAERLTVPLPDGAELAVLHWPGPDGAPLVVVWPAIGVPARFYRRFAAALAAHGLGVAVADLRGHGDSRPRPNSSARYGYHELATVDYPAVFGALRERAPGSAVFLLGHSLGGQIGLMYAARNPAELDGILLVAAGTPHYRSYPGLTALVPLLGTTAIAGVARLRGYWPGDVLGFAGRQSRVLVGDWARMARSGRYRPAGADTDYDQLIADLRLPVLAVSVGNDSLAPPGAVDALCGLMPGADVSRWHLAERLSHTAWANRPEPIAREIGRWIDTTLAGEPWHGPAGDSNAVS</sequence>
<dbReference type="PANTHER" id="PTHR43194">
    <property type="entry name" value="HYDROLASE ALPHA/BETA FOLD FAMILY"/>
    <property type="match status" value="1"/>
</dbReference>
<name>A0A561SF04_9ACTN</name>
<reference evidence="2 3" key="1">
    <citation type="submission" date="2019-06" db="EMBL/GenBank/DDBJ databases">
        <title>Sequencing the genomes of 1000 actinobacteria strains.</title>
        <authorList>
            <person name="Klenk H.-P."/>
        </authorList>
    </citation>
    <scope>NUCLEOTIDE SEQUENCE [LARGE SCALE GENOMIC DNA]</scope>
    <source>
        <strain evidence="2 3">DSM 44826</strain>
    </source>
</reference>
<dbReference type="SUPFAM" id="SSF53474">
    <property type="entry name" value="alpha/beta-Hydrolases"/>
    <property type="match status" value="1"/>
</dbReference>
<dbReference type="PIRSF" id="PIRSF037442">
    <property type="entry name" value="UCP037442_abhydr"/>
    <property type="match status" value="1"/>
</dbReference>
<dbReference type="Pfam" id="PF12146">
    <property type="entry name" value="Hydrolase_4"/>
    <property type="match status" value="1"/>
</dbReference>
<dbReference type="PANTHER" id="PTHR43194:SF2">
    <property type="entry name" value="PEROXISOMAL MEMBRANE PROTEIN LPX1"/>
    <property type="match status" value="1"/>
</dbReference>
<dbReference type="Proteomes" id="UP000317940">
    <property type="component" value="Unassembled WGS sequence"/>
</dbReference>
<keyword evidence="2" id="KW-0378">Hydrolase</keyword>
<dbReference type="InterPro" id="IPR017208">
    <property type="entry name" value="UCP037442_abhydr"/>
</dbReference>
<evidence type="ECO:0000313" key="3">
    <source>
        <dbReference type="Proteomes" id="UP000317940"/>
    </source>
</evidence>
<dbReference type="RefSeq" id="WP_170305252.1">
    <property type="nucleotide sequence ID" value="NZ_BAAAMZ010000001.1"/>
</dbReference>
<dbReference type="GO" id="GO:0016787">
    <property type="term" value="F:hydrolase activity"/>
    <property type="evidence" value="ECO:0007669"/>
    <property type="project" value="UniProtKB-KW"/>
</dbReference>
<dbReference type="Gene3D" id="3.40.50.1820">
    <property type="entry name" value="alpha/beta hydrolase"/>
    <property type="match status" value="1"/>
</dbReference>
<accession>A0A561SF04</accession>
<dbReference type="InterPro" id="IPR050228">
    <property type="entry name" value="Carboxylesterase_BioH"/>
</dbReference>
<gene>
    <name evidence="2" type="ORF">FHX73_1564</name>
</gene>
<dbReference type="InterPro" id="IPR029058">
    <property type="entry name" value="AB_hydrolase_fold"/>
</dbReference>
<feature type="domain" description="Serine aminopeptidase S33" evidence="1">
    <location>
        <begin position="41"/>
        <end position="148"/>
    </location>
</feature>
<evidence type="ECO:0000259" key="1">
    <source>
        <dbReference type="Pfam" id="PF12146"/>
    </source>
</evidence>
<dbReference type="InterPro" id="IPR022742">
    <property type="entry name" value="Hydrolase_4"/>
</dbReference>
<dbReference type="AlphaFoldDB" id="A0A561SF04"/>
<organism evidence="2 3">
    <name type="scientific">Kitasatospora viridis</name>
    <dbReference type="NCBI Taxonomy" id="281105"/>
    <lineage>
        <taxon>Bacteria</taxon>
        <taxon>Bacillati</taxon>
        <taxon>Actinomycetota</taxon>
        <taxon>Actinomycetes</taxon>
        <taxon>Kitasatosporales</taxon>
        <taxon>Streptomycetaceae</taxon>
        <taxon>Kitasatospora</taxon>
    </lineage>
</organism>